<organism evidence="1 2">
    <name type="scientific">Serendipita indica (strain DSM 11827)</name>
    <name type="common">Root endophyte fungus</name>
    <name type="synonym">Piriformospora indica</name>
    <dbReference type="NCBI Taxonomy" id="1109443"/>
    <lineage>
        <taxon>Eukaryota</taxon>
        <taxon>Fungi</taxon>
        <taxon>Dikarya</taxon>
        <taxon>Basidiomycota</taxon>
        <taxon>Agaricomycotina</taxon>
        <taxon>Agaricomycetes</taxon>
        <taxon>Sebacinales</taxon>
        <taxon>Serendipitaceae</taxon>
        <taxon>Serendipita</taxon>
    </lineage>
</organism>
<dbReference type="FunCoup" id="G4TBA5">
    <property type="interactions" value="12"/>
</dbReference>
<dbReference type="GO" id="GO:0005840">
    <property type="term" value="C:ribosome"/>
    <property type="evidence" value="ECO:0007669"/>
    <property type="project" value="UniProtKB-KW"/>
</dbReference>
<dbReference type="CDD" id="cd00866">
    <property type="entry name" value="PEBP_euk"/>
    <property type="match status" value="1"/>
</dbReference>
<evidence type="ECO:0000313" key="1">
    <source>
        <dbReference type="EMBL" id="CCA68605.1"/>
    </source>
</evidence>
<dbReference type="Gene3D" id="1.20.58.1180">
    <property type="match status" value="1"/>
</dbReference>
<dbReference type="OrthoDB" id="2153661at2759"/>
<dbReference type="EMBL" id="CAFZ01000036">
    <property type="protein sequence ID" value="CCA68605.1"/>
    <property type="molecule type" value="Genomic_DNA"/>
</dbReference>
<proteinExistence type="predicted"/>
<dbReference type="Gene3D" id="3.90.280.10">
    <property type="entry name" value="PEBP-like"/>
    <property type="match status" value="1"/>
</dbReference>
<dbReference type="OMA" id="FRTQWDE"/>
<sequence>MYTFGIITVNEQRGVDFLVPTMTSLSARTTHILQTIGLRRGSRLFLRHSSGAAWTPAHKPGEFPLYDLALRVIEEDSERIRGRLKEIKKTSLTAQTLARMQELEVFSELNRPETLWAFEQGKGDMSKPVFRHLAERRWRDEGKLDHLMQRIHTMNIVPDLVGDIHPSVDLDVVVGDGSIEAGVFVDPQATVQAPGIGVKVFHREERSYTLVMVDPDVPDVPNRSYRQYLHWLIPNVVISSTSPPLLQLENFQPACTYLPPHPQNGTPYHRYTVLLLENPESRELPITPVSESERATFCLRDFIKQWDFKPSLGGGIHFWRSTWTPSVSDIYSTILHKPEPRYGRPPKIDRYEEVKRTRRYI</sequence>
<evidence type="ECO:0000313" key="2">
    <source>
        <dbReference type="Proteomes" id="UP000007148"/>
    </source>
</evidence>
<gene>
    <name evidence="1" type="ORF">PIIN_02469</name>
</gene>
<dbReference type="eggNOG" id="KOG3346">
    <property type="taxonomic scope" value="Eukaryota"/>
</dbReference>
<dbReference type="AlphaFoldDB" id="G4TBA5"/>
<keyword evidence="2" id="KW-1185">Reference proteome</keyword>
<keyword evidence="1" id="KW-0687">Ribonucleoprotein</keyword>
<name>G4TBA5_SERID</name>
<dbReference type="InterPro" id="IPR008914">
    <property type="entry name" value="PEBP"/>
</dbReference>
<accession>G4TBA5</accession>
<dbReference type="PANTHER" id="PTHR11362:SF82">
    <property type="entry name" value="PHOSPHATIDYLETHANOLAMINE-BINDING PROTEIN 4"/>
    <property type="match status" value="1"/>
</dbReference>
<protein>
    <submittedName>
        <fullName evidence="1">Related to MRPL35-mitochondrial ribosomal protein, large subunit</fullName>
    </submittedName>
</protein>
<dbReference type="SUPFAM" id="SSF49777">
    <property type="entry name" value="PEBP-like"/>
    <property type="match status" value="1"/>
</dbReference>
<keyword evidence="1" id="KW-0689">Ribosomal protein</keyword>
<dbReference type="InterPro" id="IPR035810">
    <property type="entry name" value="PEBP_euk"/>
</dbReference>
<dbReference type="HOGENOM" id="CLU_035836_1_1_1"/>
<dbReference type="InParanoid" id="G4TBA5"/>
<dbReference type="PANTHER" id="PTHR11362">
    <property type="entry name" value="PHOSPHATIDYLETHANOLAMINE-BINDING PROTEIN"/>
    <property type="match status" value="1"/>
</dbReference>
<dbReference type="InterPro" id="IPR036610">
    <property type="entry name" value="PEBP-like_sf"/>
</dbReference>
<dbReference type="Pfam" id="PF01161">
    <property type="entry name" value="PBP"/>
    <property type="match status" value="1"/>
</dbReference>
<reference evidence="1 2" key="1">
    <citation type="journal article" date="2011" name="PLoS Pathog.">
        <title>Endophytic Life Strategies Decoded by Genome and Transcriptome Analyses of the Mutualistic Root Symbiont Piriformospora indica.</title>
        <authorList>
            <person name="Zuccaro A."/>
            <person name="Lahrmann U."/>
            <person name="Guldener U."/>
            <person name="Langen G."/>
            <person name="Pfiffi S."/>
            <person name="Biedenkopf D."/>
            <person name="Wong P."/>
            <person name="Samans B."/>
            <person name="Grimm C."/>
            <person name="Basiewicz M."/>
            <person name="Murat C."/>
            <person name="Martin F."/>
            <person name="Kogel K.H."/>
        </authorList>
    </citation>
    <scope>NUCLEOTIDE SEQUENCE [LARGE SCALE GENOMIC DNA]</scope>
    <source>
        <strain evidence="1 2">DSM 11827</strain>
    </source>
</reference>
<comment type="caution">
    <text evidence="1">The sequence shown here is derived from an EMBL/GenBank/DDBJ whole genome shotgun (WGS) entry which is preliminary data.</text>
</comment>
<dbReference type="Proteomes" id="UP000007148">
    <property type="component" value="Unassembled WGS sequence"/>
</dbReference>
<dbReference type="STRING" id="1109443.G4TBA5"/>